<accession>A0A9Q3CCJ4</accession>
<dbReference type="AlphaFoldDB" id="A0A9Q3CCJ4"/>
<comment type="caution">
    <text evidence="2">The sequence shown here is derived from an EMBL/GenBank/DDBJ whole genome shotgun (WGS) entry which is preliminary data.</text>
</comment>
<organism evidence="2 3">
    <name type="scientific">Austropuccinia psidii MF-1</name>
    <dbReference type="NCBI Taxonomy" id="1389203"/>
    <lineage>
        <taxon>Eukaryota</taxon>
        <taxon>Fungi</taxon>
        <taxon>Dikarya</taxon>
        <taxon>Basidiomycota</taxon>
        <taxon>Pucciniomycotina</taxon>
        <taxon>Pucciniomycetes</taxon>
        <taxon>Pucciniales</taxon>
        <taxon>Sphaerophragmiaceae</taxon>
        <taxon>Austropuccinia</taxon>
    </lineage>
</organism>
<evidence type="ECO:0000313" key="2">
    <source>
        <dbReference type="EMBL" id="MBW0481399.1"/>
    </source>
</evidence>
<feature type="non-terminal residue" evidence="2">
    <location>
        <position position="1"/>
    </location>
</feature>
<feature type="region of interest" description="Disordered" evidence="1">
    <location>
        <begin position="1"/>
        <end position="20"/>
    </location>
</feature>
<evidence type="ECO:0000256" key="1">
    <source>
        <dbReference type="SAM" id="MobiDB-lite"/>
    </source>
</evidence>
<protein>
    <submittedName>
        <fullName evidence="2">Uncharacterized protein</fullName>
    </submittedName>
</protein>
<evidence type="ECO:0000313" key="3">
    <source>
        <dbReference type="Proteomes" id="UP000765509"/>
    </source>
</evidence>
<keyword evidence="3" id="KW-1185">Reference proteome</keyword>
<gene>
    <name evidence="2" type="ORF">O181_021114</name>
</gene>
<feature type="compositionally biased region" description="Polar residues" evidence="1">
    <location>
        <begin position="1"/>
        <end position="14"/>
    </location>
</feature>
<reference evidence="2" key="1">
    <citation type="submission" date="2021-03" db="EMBL/GenBank/DDBJ databases">
        <title>Draft genome sequence of rust myrtle Austropuccinia psidii MF-1, a brazilian biotype.</title>
        <authorList>
            <person name="Quecine M.C."/>
            <person name="Pachon D.M.R."/>
            <person name="Bonatelli M.L."/>
            <person name="Correr F.H."/>
            <person name="Franceschini L.M."/>
            <person name="Leite T.F."/>
            <person name="Margarido G.R.A."/>
            <person name="Almeida C.A."/>
            <person name="Ferrarezi J.A."/>
            <person name="Labate C.A."/>
        </authorList>
    </citation>
    <scope>NUCLEOTIDE SEQUENCE</scope>
    <source>
        <strain evidence="2">MF-1</strain>
    </source>
</reference>
<dbReference type="EMBL" id="AVOT02006375">
    <property type="protein sequence ID" value="MBW0481399.1"/>
    <property type="molecule type" value="Genomic_DNA"/>
</dbReference>
<proteinExistence type="predicted"/>
<dbReference type="Proteomes" id="UP000765509">
    <property type="component" value="Unassembled WGS sequence"/>
</dbReference>
<name>A0A9Q3CCJ4_9BASI</name>
<sequence>MTWLVSQRYGSSGRSKGHRVASTPNSKAIAMSIWACPILNSLNVISFRSTFVHRGIMSAISCWGRALMLNRLLSAPYPRFGWASGSAHPRLVFIRDYLPTAFNLVLAGRRSHPFVKINPDGWEDASIKCTPWFCLTWSSSSLCPTTQLIHIINSPLTPFAPSFSSQSSTFSRWPVGNLIKLHLSGLSLSPISEQPFSCLMTFPSQLASRWPVISQGGFITNNSAEALIQLTPSIQPAAKNLQHDFILEIFTSDRSQLFLCEFESVEIVIHPVDLSKRLTIKPKLTHRPRNVVKFSTKQFLRDQQKTFRLSAKLTLTSKNVAVKWRLKG</sequence>